<evidence type="ECO:0000256" key="3">
    <source>
        <dbReference type="ARBA" id="ARBA00022723"/>
    </source>
</evidence>
<evidence type="ECO:0000256" key="2">
    <source>
        <dbReference type="ARBA" id="ARBA00022617"/>
    </source>
</evidence>
<comment type="caution">
    <text evidence="7">The sequence shown here is derived from an EMBL/GenBank/DDBJ whole genome shotgun (WGS) entry which is preliminary data.</text>
</comment>
<proteinExistence type="inferred from homology"/>
<evidence type="ECO:0000256" key="6">
    <source>
        <dbReference type="ARBA" id="ARBA00023033"/>
    </source>
</evidence>
<protein>
    <submittedName>
        <fullName evidence="7">Cytochrome P450</fullName>
    </submittedName>
</protein>
<keyword evidence="8" id="KW-1185">Reference proteome</keyword>
<reference evidence="8" key="1">
    <citation type="journal article" date="2019" name="Int. J. Syst. Evol. Microbiol.">
        <title>The Global Catalogue of Microorganisms (GCM) 10K type strain sequencing project: providing services to taxonomists for standard genome sequencing and annotation.</title>
        <authorList>
            <consortium name="The Broad Institute Genomics Platform"/>
            <consortium name="The Broad Institute Genome Sequencing Center for Infectious Disease"/>
            <person name="Wu L."/>
            <person name="Ma J."/>
        </authorList>
    </citation>
    <scope>NUCLEOTIDE SEQUENCE [LARGE SCALE GENOMIC DNA]</scope>
    <source>
        <strain evidence="8">CGMCC 4.7405</strain>
    </source>
</reference>
<sequence length="394" mass="43987">MAISTRFDTARVLASVLLPTLAKGVIVRRPGVMAAAEKVQSDTRAIDTMRKLRDRYGPEPVRLRITGRSVAVLVDPTDVGRLLEGSPEPFSLATKEKKSALKHFQPHGVLISEGQERERLRELNERALRPENVPVDAIVRDEADLLTRHVMSTGELTWDSFSQAWWRIVRRVVLGDGARSDDQLTDDLKALRENANWAFLHPKQRGLRERFQRRLDEHLARREEGSLAAQPGDLSGQVPHWLFAFDAAGIVTMRALAIGARGRNGILESARLWPTTPVILRESTKPTRWHGKWLPANTEFVVFTPFFHRDPDRLPYADRYAPEIWDGPRDPAIVPFSGGPGVCPGRDLVLATGSAMVDALSEHLSFPKLSTPLPGTLNHFALRMPATPMGTRVS</sequence>
<keyword evidence="3" id="KW-0479">Metal-binding</keyword>
<dbReference type="InterPro" id="IPR036396">
    <property type="entry name" value="Cyt_P450_sf"/>
</dbReference>
<evidence type="ECO:0000256" key="1">
    <source>
        <dbReference type="ARBA" id="ARBA00010617"/>
    </source>
</evidence>
<dbReference type="Pfam" id="PF00067">
    <property type="entry name" value="p450"/>
    <property type="match status" value="1"/>
</dbReference>
<accession>A0ABV8BRY8</accession>
<dbReference type="PANTHER" id="PTHR24286:SF384">
    <property type="entry name" value="P450, PUTATIVE (EUROFUNG)-RELATED"/>
    <property type="match status" value="1"/>
</dbReference>
<keyword evidence="2" id="KW-0349">Heme</keyword>
<name>A0ABV8BRY8_9PSEU</name>
<dbReference type="Proteomes" id="UP001595690">
    <property type="component" value="Unassembled WGS sequence"/>
</dbReference>
<evidence type="ECO:0000256" key="5">
    <source>
        <dbReference type="ARBA" id="ARBA00023004"/>
    </source>
</evidence>
<keyword evidence="6" id="KW-0503">Monooxygenase</keyword>
<dbReference type="InterPro" id="IPR001128">
    <property type="entry name" value="Cyt_P450"/>
</dbReference>
<organism evidence="7 8">
    <name type="scientific">Lentzea rhizosphaerae</name>
    <dbReference type="NCBI Taxonomy" id="2041025"/>
    <lineage>
        <taxon>Bacteria</taxon>
        <taxon>Bacillati</taxon>
        <taxon>Actinomycetota</taxon>
        <taxon>Actinomycetes</taxon>
        <taxon>Pseudonocardiales</taxon>
        <taxon>Pseudonocardiaceae</taxon>
        <taxon>Lentzea</taxon>
    </lineage>
</organism>
<evidence type="ECO:0000313" key="8">
    <source>
        <dbReference type="Proteomes" id="UP001595690"/>
    </source>
</evidence>
<dbReference type="PANTHER" id="PTHR24286">
    <property type="entry name" value="CYTOCHROME P450 26"/>
    <property type="match status" value="1"/>
</dbReference>
<gene>
    <name evidence="7" type="ORF">ACFOWZ_16865</name>
</gene>
<dbReference type="SUPFAM" id="SSF48264">
    <property type="entry name" value="Cytochrome P450"/>
    <property type="match status" value="1"/>
</dbReference>
<evidence type="ECO:0000313" key="7">
    <source>
        <dbReference type="EMBL" id="MFC3893148.1"/>
    </source>
</evidence>
<dbReference type="EMBL" id="JBHRZI010000014">
    <property type="protein sequence ID" value="MFC3893148.1"/>
    <property type="molecule type" value="Genomic_DNA"/>
</dbReference>
<keyword evidence="4" id="KW-0560">Oxidoreductase</keyword>
<keyword evidence="5" id="KW-0408">Iron</keyword>
<comment type="similarity">
    <text evidence="1">Belongs to the cytochrome P450 family.</text>
</comment>
<evidence type="ECO:0000256" key="4">
    <source>
        <dbReference type="ARBA" id="ARBA00023002"/>
    </source>
</evidence>
<dbReference type="RefSeq" id="WP_382373452.1">
    <property type="nucleotide sequence ID" value="NZ_JBHRZI010000014.1"/>
</dbReference>
<dbReference type="Gene3D" id="1.10.630.10">
    <property type="entry name" value="Cytochrome P450"/>
    <property type="match status" value="2"/>
</dbReference>